<evidence type="ECO:0008006" key="4">
    <source>
        <dbReference type="Google" id="ProtNLM"/>
    </source>
</evidence>
<evidence type="ECO:0000313" key="3">
    <source>
        <dbReference type="Proteomes" id="UP000027138"/>
    </source>
</evidence>
<reference evidence="2 3" key="1">
    <citation type="journal article" date="2014" name="PLoS ONE">
        <title>Global Analysis of Gene Expression Profiles in Physic Nut (Jatropha curcas L.) Seedlings Exposed to Salt Stress.</title>
        <authorList>
            <person name="Zhang L."/>
            <person name="Zhang C."/>
            <person name="Wu P."/>
            <person name="Chen Y."/>
            <person name="Li M."/>
            <person name="Jiang H."/>
            <person name="Wu G."/>
        </authorList>
    </citation>
    <scope>NUCLEOTIDE SEQUENCE [LARGE SCALE GENOMIC DNA]</scope>
    <source>
        <strain evidence="3">cv. GZQX0401</strain>
        <tissue evidence="2">Young leaves</tissue>
    </source>
</reference>
<dbReference type="AlphaFoldDB" id="A0A067JM45"/>
<organism evidence="2 3">
    <name type="scientific">Jatropha curcas</name>
    <name type="common">Barbados nut</name>
    <dbReference type="NCBI Taxonomy" id="180498"/>
    <lineage>
        <taxon>Eukaryota</taxon>
        <taxon>Viridiplantae</taxon>
        <taxon>Streptophyta</taxon>
        <taxon>Embryophyta</taxon>
        <taxon>Tracheophyta</taxon>
        <taxon>Spermatophyta</taxon>
        <taxon>Magnoliopsida</taxon>
        <taxon>eudicotyledons</taxon>
        <taxon>Gunneridae</taxon>
        <taxon>Pentapetalae</taxon>
        <taxon>rosids</taxon>
        <taxon>fabids</taxon>
        <taxon>Malpighiales</taxon>
        <taxon>Euphorbiaceae</taxon>
        <taxon>Crotonoideae</taxon>
        <taxon>Jatropheae</taxon>
        <taxon>Jatropha</taxon>
    </lineage>
</organism>
<dbReference type="Proteomes" id="UP000027138">
    <property type="component" value="Unassembled WGS sequence"/>
</dbReference>
<evidence type="ECO:0000313" key="2">
    <source>
        <dbReference type="EMBL" id="KDP25061.1"/>
    </source>
</evidence>
<keyword evidence="3" id="KW-1185">Reference proteome</keyword>
<feature type="region of interest" description="Disordered" evidence="1">
    <location>
        <begin position="138"/>
        <end position="164"/>
    </location>
</feature>
<evidence type="ECO:0000256" key="1">
    <source>
        <dbReference type="SAM" id="MobiDB-lite"/>
    </source>
</evidence>
<name>A0A067JM45_JATCU</name>
<dbReference type="CDD" id="cd11660">
    <property type="entry name" value="SANT_TRF"/>
    <property type="match status" value="1"/>
</dbReference>
<protein>
    <recommendedName>
        <fullName evidence="4">Myb-like domain-containing protein</fullName>
    </recommendedName>
</protein>
<accession>A0A067JM45</accession>
<dbReference type="OrthoDB" id="1436401at2759"/>
<dbReference type="SUPFAM" id="SSF46689">
    <property type="entry name" value="Homeodomain-like"/>
    <property type="match status" value="1"/>
</dbReference>
<dbReference type="Gene3D" id="1.10.10.60">
    <property type="entry name" value="Homeodomain-like"/>
    <property type="match status" value="1"/>
</dbReference>
<dbReference type="STRING" id="180498.A0A067JM45"/>
<dbReference type="EMBL" id="KK914999">
    <property type="protein sequence ID" value="KDP25061.1"/>
    <property type="molecule type" value="Genomic_DNA"/>
</dbReference>
<dbReference type="InterPro" id="IPR009057">
    <property type="entry name" value="Homeodomain-like_sf"/>
</dbReference>
<gene>
    <name evidence="2" type="ORF">JCGZ_22596</name>
</gene>
<proteinExistence type="predicted"/>
<sequence length="164" mass="18911">MKMSNASRKDQGMVDVWLEEELDFLWIGVRRHGQGNWEAMLRDPSLSFSKHKTIEDLSRRWEKERLKILYPGNLPIHGSGNLPSDMFNNSVDYRKKRLKAADSTLPFVEDQLPSCGEKKVQQNLLLGGLINISMLRRDTEESEKSNQTQQLKAKEFSSEDTISD</sequence>